<dbReference type="EMBL" id="JBHSFI010000003">
    <property type="protein sequence ID" value="MFC4628109.1"/>
    <property type="molecule type" value="Genomic_DNA"/>
</dbReference>
<feature type="transmembrane region" description="Helical" evidence="1">
    <location>
        <begin position="168"/>
        <end position="189"/>
    </location>
</feature>
<gene>
    <name evidence="2" type="ORF">ACFO6V_07685</name>
</gene>
<evidence type="ECO:0008006" key="4">
    <source>
        <dbReference type="Google" id="ProtNLM"/>
    </source>
</evidence>
<feature type="transmembrane region" description="Helical" evidence="1">
    <location>
        <begin position="91"/>
        <end position="111"/>
    </location>
</feature>
<protein>
    <recommendedName>
        <fullName evidence="4">DUF4386 family protein</fullName>
    </recommendedName>
</protein>
<evidence type="ECO:0000313" key="2">
    <source>
        <dbReference type="EMBL" id="MFC4628109.1"/>
    </source>
</evidence>
<accession>A0ABV9HCP4</accession>
<keyword evidence="1" id="KW-0472">Membrane</keyword>
<evidence type="ECO:0000256" key="1">
    <source>
        <dbReference type="SAM" id="Phobius"/>
    </source>
</evidence>
<keyword evidence="1" id="KW-1133">Transmembrane helix</keyword>
<keyword evidence="1" id="KW-0812">Transmembrane</keyword>
<feature type="transmembrane region" description="Helical" evidence="1">
    <location>
        <begin position="21"/>
        <end position="47"/>
    </location>
</feature>
<reference evidence="3" key="1">
    <citation type="journal article" date="2019" name="Int. J. Syst. Evol. Microbiol.">
        <title>The Global Catalogue of Microorganisms (GCM) 10K type strain sequencing project: providing services to taxonomists for standard genome sequencing and annotation.</title>
        <authorList>
            <consortium name="The Broad Institute Genomics Platform"/>
            <consortium name="The Broad Institute Genome Sequencing Center for Infectious Disease"/>
            <person name="Wu L."/>
            <person name="Ma J."/>
        </authorList>
    </citation>
    <scope>NUCLEOTIDE SEQUENCE [LARGE SCALE GENOMIC DNA]</scope>
    <source>
        <strain evidence="3">CCUG 42722</strain>
    </source>
</reference>
<organism evidence="2 3">
    <name type="scientific">Promicromonospora alba</name>
    <dbReference type="NCBI Taxonomy" id="1616110"/>
    <lineage>
        <taxon>Bacteria</taxon>
        <taxon>Bacillati</taxon>
        <taxon>Actinomycetota</taxon>
        <taxon>Actinomycetes</taxon>
        <taxon>Micrococcales</taxon>
        <taxon>Promicromonosporaceae</taxon>
        <taxon>Promicromonospora</taxon>
    </lineage>
</organism>
<sequence>MDITEAPRSGQSTFQISRSDRLVTGLSGLVSGALSVVMVGLYFVYMGPPPAENVITRNLITVATFVGFLVFAVGLARLLRQSRQGDAGLSGSIAIASLLTYVAVTLVSASLEVGTSLWVPDGSMDPTVDGPLAAGMVLLHGPIARALVATFLIALAISAARTGLLPRWVLVGSVVLALVNLALLPSIFFGMNAAEFYAANGWGAVASIGAINVIWLAILGGSLLVPRRR</sequence>
<proteinExistence type="predicted"/>
<feature type="transmembrane region" description="Helical" evidence="1">
    <location>
        <begin position="59"/>
        <end position="79"/>
    </location>
</feature>
<dbReference type="Proteomes" id="UP001596011">
    <property type="component" value="Unassembled WGS sequence"/>
</dbReference>
<dbReference type="RefSeq" id="WP_377133880.1">
    <property type="nucleotide sequence ID" value="NZ_JBHSFI010000003.1"/>
</dbReference>
<evidence type="ECO:0000313" key="3">
    <source>
        <dbReference type="Proteomes" id="UP001596011"/>
    </source>
</evidence>
<comment type="caution">
    <text evidence="2">The sequence shown here is derived from an EMBL/GenBank/DDBJ whole genome shotgun (WGS) entry which is preliminary data.</text>
</comment>
<feature type="transmembrane region" description="Helical" evidence="1">
    <location>
        <begin position="201"/>
        <end position="225"/>
    </location>
</feature>
<feature type="transmembrane region" description="Helical" evidence="1">
    <location>
        <begin position="131"/>
        <end position="156"/>
    </location>
</feature>
<keyword evidence="3" id="KW-1185">Reference proteome</keyword>
<name>A0ABV9HCP4_9MICO</name>